<protein>
    <recommendedName>
        <fullName evidence="1">Pescadillo homolog</fullName>
    </recommendedName>
</protein>
<evidence type="ECO:0000313" key="3">
    <source>
        <dbReference type="EMBL" id="PXF46569.1"/>
    </source>
</evidence>
<dbReference type="AlphaFoldDB" id="A0A2V3IWU0"/>
<comment type="function">
    <text evidence="1">Required for maturation of ribosomal RNAs and formation of the large ribosomal subunit.</text>
</comment>
<dbReference type="GO" id="GO:0003723">
    <property type="term" value="F:RNA binding"/>
    <property type="evidence" value="ECO:0007669"/>
    <property type="project" value="TreeGrafter"/>
</dbReference>
<organism evidence="3 4">
    <name type="scientific">Gracilariopsis chorda</name>
    <dbReference type="NCBI Taxonomy" id="448386"/>
    <lineage>
        <taxon>Eukaryota</taxon>
        <taxon>Rhodophyta</taxon>
        <taxon>Florideophyceae</taxon>
        <taxon>Rhodymeniophycidae</taxon>
        <taxon>Gracilariales</taxon>
        <taxon>Gracilariaceae</taxon>
        <taxon>Gracilariopsis</taxon>
    </lineage>
</organism>
<feature type="compositionally biased region" description="Basic and acidic residues" evidence="2">
    <location>
        <begin position="575"/>
        <end position="591"/>
    </location>
</feature>
<dbReference type="GO" id="GO:0005654">
    <property type="term" value="C:nucleoplasm"/>
    <property type="evidence" value="ECO:0007669"/>
    <property type="project" value="UniProtKB-SubCell"/>
</dbReference>
<feature type="compositionally biased region" description="Basic and acidic residues" evidence="2">
    <location>
        <begin position="268"/>
        <end position="284"/>
    </location>
</feature>
<comment type="caution">
    <text evidence="3">The sequence shown here is derived from an EMBL/GenBank/DDBJ whole genome shotgun (WGS) entry which is preliminary data.</text>
</comment>
<dbReference type="STRING" id="448386.A0A2V3IWU0"/>
<feature type="compositionally biased region" description="Basic and acidic residues" evidence="2">
    <location>
        <begin position="519"/>
        <end position="562"/>
    </location>
</feature>
<dbReference type="Proteomes" id="UP000247409">
    <property type="component" value="Unassembled WGS sequence"/>
</dbReference>
<proteinExistence type="inferred from homology"/>
<name>A0A2V3IWU0_9FLOR</name>
<comment type="subcellular location">
    <subcellularLocation>
        <location evidence="1">Nucleus</location>
        <location evidence="1">Nucleolus</location>
    </subcellularLocation>
    <subcellularLocation>
        <location evidence="1">Nucleus</location>
        <location evidence="1">Nucleoplasm</location>
    </subcellularLocation>
</comment>
<dbReference type="OrthoDB" id="10264910at2759"/>
<dbReference type="EMBL" id="NBIV01000036">
    <property type="protein sequence ID" value="PXF46569.1"/>
    <property type="molecule type" value="Genomic_DNA"/>
</dbReference>
<feature type="region of interest" description="Disordered" evidence="2">
    <location>
        <begin position="268"/>
        <end position="288"/>
    </location>
</feature>
<evidence type="ECO:0000256" key="1">
    <source>
        <dbReference type="HAMAP-Rule" id="MF_03028"/>
    </source>
</evidence>
<dbReference type="GO" id="GO:0043021">
    <property type="term" value="F:ribonucleoprotein complex binding"/>
    <property type="evidence" value="ECO:0007669"/>
    <property type="project" value="UniProtKB-UniRule"/>
</dbReference>
<feature type="compositionally biased region" description="Acidic residues" evidence="2">
    <location>
        <begin position="304"/>
        <end position="329"/>
    </location>
</feature>
<dbReference type="HAMAP" id="MF_03028">
    <property type="entry name" value="Pescadillo"/>
    <property type="match status" value="1"/>
</dbReference>
<dbReference type="PANTHER" id="PTHR12221:SF6">
    <property type="entry name" value="PESCADILLO HOMOLOG"/>
    <property type="match status" value="1"/>
</dbReference>
<gene>
    <name evidence="3" type="ORF">BWQ96_03697</name>
</gene>
<dbReference type="GO" id="GO:0000466">
    <property type="term" value="P:maturation of 5.8S rRNA from tricistronic rRNA transcript (SSU-rRNA, 5.8S rRNA, LSU-rRNA)"/>
    <property type="evidence" value="ECO:0007669"/>
    <property type="project" value="UniProtKB-UniRule"/>
</dbReference>
<feature type="compositionally biased region" description="Basic residues" evidence="2">
    <location>
        <begin position="598"/>
        <end position="609"/>
    </location>
</feature>
<dbReference type="SUPFAM" id="SSF52113">
    <property type="entry name" value="BRCT domain"/>
    <property type="match status" value="1"/>
</dbReference>
<dbReference type="Gene3D" id="3.40.50.10190">
    <property type="entry name" value="BRCT domain"/>
    <property type="match status" value="1"/>
</dbReference>
<sequence>MGREKKKGTSGNVKAFISREKALKKLQLSLQEFRRLCILKGIYPRDPRKKFEGSDKTYYLRKDIDFLAHERLIGTIRQQNSHRKKVVKARSKRRIDILKRLALSAPKTRLDHLVLERYPNFVDAIRELDDPLCIVALFANLPADHNVGIAPERVSRCQCLLREFHNYVAHTNSLRRVFVSIKGYYFQADIMGESVTWITPHRFSQILPADVDYSVMLTFLELYECIMSFVNFRLYTSQNLAYPPKILRPADAKALELSSLVVEKTAKSDVDRRQGQGDGDKDEPNQLPAETVKIAEKLAMEAKNEEDDDDYEFDDEAPGNDPDMADGDESSSQAGRSGVFNGKSVVLGREVPYAELEFCLRAAGAEKVSREDDLTDTENRLSGYTHWIIDRPKVSGNRDMSLEYVQPQYVFDSINAGLLLPPSLYTPGAPLPPHLSPFVSEEDDGGYRPWFKDIIERIKAGDTSVVEEAAAVVYTEEAAKYDKTGDRKKKRTSEENNRRNEAVKDSQEVHNSSAANTKEVVDKDLEMEIENSSHDTAEETVAKELDNRIDDGSAQGADKKDEEPEDDEDEEGEEEKISKSNSERMDKEGRDMATLMLSRKKMRQYQKHKRMEDHKLATRDKLTQKRKRLEAARAEREANKAKRKRQ</sequence>
<keyword evidence="1" id="KW-0539">Nucleus</keyword>
<keyword evidence="4" id="KW-1185">Reference proteome</keyword>
<feature type="compositionally biased region" description="Basic and acidic residues" evidence="2">
    <location>
        <begin position="492"/>
        <end position="508"/>
    </location>
</feature>
<dbReference type="Pfam" id="PF06732">
    <property type="entry name" value="Pescadillo_N"/>
    <property type="match status" value="1"/>
</dbReference>
<dbReference type="GO" id="GO:0030687">
    <property type="term" value="C:preribosome, large subunit precursor"/>
    <property type="evidence" value="ECO:0007669"/>
    <property type="project" value="UniProtKB-UniRule"/>
</dbReference>
<reference evidence="3 4" key="1">
    <citation type="journal article" date="2018" name="Mol. Biol. Evol.">
        <title>Analysis of the draft genome of the red seaweed Gracilariopsis chorda provides insights into genome size evolution in Rhodophyta.</title>
        <authorList>
            <person name="Lee J."/>
            <person name="Yang E.C."/>
            <person name="Graf L."/>
            <person name="Yang J.H."/>
            <person name="Qiu H."/>
            <person name="Zel Zion U."/>
            <person name="Chan C.X."/>
            <person name="Stephens T.G."/>
            <person name="Weber A.P.M."/>
            <person name="Boo G.H."/>
            <person name="Boo S.M."/>
            <person name="Kim K.M."/>
            <person name="Shin Y."/>
            <person name="Jung M."/>
            <person name="Lee S.J."/>
            <person name="Yim H.S."/>
            <person name="Lee J.H."/>
            <person name="Bhattacharya D."/>
            <person name="Yoon H.S."/>
        </authorList>
    </citation>
    <scope>NUCLEOTIDE SEQUENCE [LARGE SCALE GENOMIC DNA]</scope>
    <source>
        <strain evidence="3 4">SKKU-2015</strain>
        <tissue evidence="3">Whole body</tissue>
    </source>
</reference>
<feature type="compositionally biased region" description="Basic and acidic residues" evidence="2">
    <location>
        <begin position="610"/>
        <end position="640"/>
    </location>
</feature>
<feature type="compositionally biased region" description="Acidic residues" evidence="2">
    <location>
        <begin position="563"/>
        <end position="574"/>
    </location>
</feature>
<dbReference type="GO" id="GO:0000463">
    <property type="term" value="P:maturation of LSU-rRNA from tricistronic rRNA transcript (SSU-rRNA, 5.8S rRNA, LSU-rRNA)"/>
    <property type="evidence" value="ECO:0007669"/>
    <property type="project" value="UniProtKB-UniRule"/>
</dbReference>
<feature type="region of interest" description="Disordered" evidence="2">
    <location>
        <begin position="480"/>
        <end position="646"/>
    </location>
</feature>
<evidence type="ECO:0000256" key="2">
    <source>
        <dbReference type="SAM" id="MobiDB-lite"/>
    </source>
</evidence>
<dbReference type="PANTHER" id="PTHR12221">
    <property type="entry name" value="PESCADILLO - RELATED"/>
    <property type="match status" value="1"/>
</dbReference>
<dbReference type="InterPro" id="IPR010613">
    <property type="entry name" value="PES"/>
</dbReference>
<accession>A0A2V3IWU0</accession>
<keyword evidence="1" id="KW-0698">rRNA processing</keyword>
<evidence type="ECO:0000313" key="4">
    <source>
        <dbReference type="Proteomes" id="UP000247409"/>
    </source>
</evidence>
<comment type="similarity">
    <text evidence="1">Belongs to the pescadillo family.</text>
</comment>
<keyword evidence="1" id="KW-0690">Ribosome biogenesis</keyword>
<dbReference type="GO" id="GO:0070545">
    <property type="term" value="C:PeBoW complex"/>
    <property type="evidence" value="ECO:0007669"/>
    <property type="project" value="TreeGrafter"/>
</dbReference>
<dbReference type="InterPro" id="IPR036420">
    <property type="entry name" value="BRCT_dom_sf"/>
</dbReference>
<feature type="region of interest" description="Disordered" evidence="2">
    <location>
        <begin position="302"/>
        <end position="339"/>
    </location>
</feature>